<evidence type="ECO:0000313" key="2">
    <source>
        <dbReference type="EMBL" id="TDX87301.1"/>
    </source>
</evidence>
<keyword evidence="3" id="KW-1185">Reference proteome</keyword>
<dbReference type="InterPro" id="IPR018958">
    <property type="entry name" value="Knr4/Smi1-like_dom"/>
</dbReference>
<dbReference type="PANTHER" id="PTHR47432:SF1">
    <property type="entry name" value="CELL WALL ASSEMBLY REGULATOR SMI1"/>
    <property type="match status" value="1"/>
</dbReference>
<dbReference type="InterPro" id="IPR051873">
    <property type="entry name" value="KNR4/SMI1_regulator"/>
</dbReference>
<dbReference type="GO" id="GO:0043332">
    <property type="term" value="C:mating projection tip"/>
    <property type="evidence" value="ECO:0007669"/>
    <property type="project" value="TreeGrafter"/>
</dbReference>
<dbReference type="Gene3D" id="3.40.1580.10">
    <property type="entry name" value="SMI1/KNR4-like"/>
    <property type="match status" value="1"/>
</dbReference>
<sequence length="207" mass="24249">MKENLEKIENWLRNNANKIVELSLQNPATENEVKELEKTIGKELPADFKQLYLWHNGLNDDENFGSLFYGMDFYPINKIISEYLDKKENYSNLNIVLKNADKEIKTANIYNIDWIKFAFDGSHTHLYLDLTPTQCGQYGQIIFIDDEYEIGILVAGSTSHLIENFANDLEQELYHLNEDALEDEHHSLETDAKIDIVNWQMSEIWKR</sequence>
<dbReference type="Pfam" id="PF09346">
    <property type="entry name" value="SMI1_KNR4"/>
    <property type="match status" value="1"/>
</dbReference>
<proteinExistence type="predicted"/>
<gene>
    <name evidence="2" type="ORF">B0I22_1489</name>
</gene>
<comment type="caution">
    <text evidence="2">The sequence shown here is derived from an EMBL/GenBank/DDBJ whole genome shotgun (WGS) entry which is preliminary data.</text>
</comment>
<organism evidence="2 3">
    <name type="scientific">Epilithonimonas xixisoli</name>
    <dbReference type="NCBI Taxonomy" id="1476462"/>
    <lineage>
        <taxon>Bacteria</taxon>
        <taxon>Pseudomonadati</taxon>
        <taxon>Bacteroidota</taxon>
        <taxon>Flavobacteriia</taxon>
        <taxon>Flavobacteriales</taxon>
        <taxon>Weeksellaceae</taxon>
        <taxon>Chryseobacterium group</taxon>
        <taxon>Epilithonimonas</taxon>
    </lineage>
</organism>
<feature type="domain" description="Knr4/Smi1-like" evidence="1">
    <location>
        <begin position="27"/>
        <end position="168"/>
    </location>
</feature>
<accession>A0A4V3H322</accession>
<dbReference type="SMART" id="SM00860">
    <property type="entry name" value="SMI1_KNR4"/>
    <property type="match status" value="1"/>
</dbReference>
<dbReference type="Proteomes" id="UP000295313">
    <property type="component" value="Unassembled WGS sequence"/>
</dbReference>
<protein>
    <submittedName>
        <fullName evidence="2">Cell wall assembly regulator SMI1</fullName>
    </submittedName>
</protein>
<name>A0A4V3H322_9FLAO</name>
<dbReference type="RefSeq" id="WP_185145338.1">
    <property type="nucleotide sequence ID" value="NZ_SOEO01000001.1"/>
</dbReference>
<evidence type="ECO:0000259" key="1">
    <source>
        <dbReference type="SMART" id="SM00860"/>
    </source>
</evidence>
<evidence type="ECO:0000313" key="3">
    <source>
        <dbReference type="Proteomes" id="UP000295313"/>
    </source>
</evidence>
<dbReference type="AlphaFoldDB" id="A0A4V3H322"/>
<dbReference type="SUPFAM" id="SSF160631">
    <property type="entry name" value="SMI1/KNR4-like"/>
    <property type="match status" value="1"/>
</dbReference>
<dbReference type="PANTHER" id="PTHR47432">
    <property type="entry name" value="CELL WALL ASSEMBLY REGULATOR SMI1"/>
    <property type="match status" value="1"/>
</dbReference>
<dbReference type="InterPro" id="IPR037883">
    <property type="entry name" value="Knr4/Smi1-like_sf"/>
</dbReference>
<reference evidence="2 3" key="1">
    <citation type="submission" date="2019-03" db="EMBL/GenBank/DDBJ databases">
        <title>Genomic Encyclopedia of Type Strains, Phase III (KMG-III): the genomes of soil and plant-associated and newly described type strains.</title>
        <authorList>
            <person name="Whitman W."/>
        </authorList>
    </citation>
    <scope>NUCLEOTIDE SEQUENCE [LARGE SCALE GENOMIC DNA]</scope>
    <source>
        <strain evidence="2 3">CGMCC 1.12802</strain>
    </source>
</reference>
<dbReference type="EMBL" id="SOEO01000001">
    <property type="protein sequence ID" value="TDX87301.1"/>
    <property type="molecule type" value="Genomic_DNA"/>
</dbReference>